<dbReference type="EMBL" id="JAEFCI010007956">
    <property type="protein sequence ID" value="KAG5458762.1"/>
    <property type="molecule type" value="Genomic_DNA"/>
</dbReference>
<dbReference type="AlphaFoldDB" id="A0A8H7ZT91"/>
<sequence>MIFQELDRAGGDRTRGEEGFHGRKSGPARLRRNAVRRRPFRRRGRTVGWKDAVGRGCPPTMLLSTRFRLANQRTPIFCRSLVLSVSPTEHHAL</sequence>
<organism evidence="2 3">
    <name type="scientific">Olpidium bornovanus</name>
    <dbReference type="NCBI Taxonomy" id="278681"/>
    <lineage>
        <taxon>Eukaryota</taxon>
        <taxon>Fungi</taxon>
        <taxon>Fungi incertae sedis</taxon>
        <taxon>Olpidiomycota</taxon>
        <taxon>Olpidiomycotina</taxon>
        <taxon>Olpidiomycetes</taxon>
        <taxon>Olpidiales</taxon>
        <taxon>Olpidiaceae</taxon>
        <taxon>Olpidium</taxon>
    </lineage>
</organism>
<evidence type="ECO:0000256" key="1">
    <source>
        <dbReference type="SAM" id="MobiDB-lite"/>
    </source>
</evidence>
<name>A0A8H7ZT91_9FUNG</name>
<protein>
    <submittedName>
        <fullName evidence="2">Uncharacterized protein</fullName>
    </submittedName>
</protein>
<feature type="compositionally biased region" description="Basic and acidic residues" evidence="1">
    <location>
        <begin position="1"/>
        <end position="21"/>
    </location>
</feature>
<feature type="compositionally biased region" description="Basic residues" evidence="1">
    <location>
        <begin position="22"/>
        <end position="32"/>
    </location>
</feature>
<keyword evidence="3" id="KW-1185">Reference proteome</keyword>
<evidence type="ECO:0000313" key="3">
    <source>
        <dbReference type="Proteomes" id="UP000673691"/>
    </source>
</evidence>
<dbReference type="Proteomes" id="UP000673691">
    <property type="component" value="Unassembled WGS sequence"/>
</dbReference>
<feature type="region of interest" description="Disordered" evidence="1">
    <location>
        <begin position="1"/>
        <end position="32"/>
    </location>
</feature>
<evidence type="ECO:0000313" key="2">
    <source>
        <dbReference type="EMBL" id="KAG5458762.1"/>
    </source>
</evidence>
<gene>
    <name evidence="2" type="ORF">BJ554DRAFT_958</name>
</gene>
<comment type="caution">
    <text evidence="2">The sequence shown here is derived from an EMBL/GenBank/DDBJ whole genome shotgun (WGS) entry which is preliminary data.</text>
</comment>
<proteinExistence type="predicted"/>
<accession>A0A8H7ZT91</accession>
<reference evidence="2 3" key="1">
    <citation type="journal article" name="Sci. Rep.">
        <title>Genome-scale phylogenetic analyses confirm Olpidium as the closest living zoosporic fungus to the non-flagellated, terrestrial fungi.</title>
        <authorList>
            <person name="Chang Y."/>
            <person name="Rochon D."/>
            <person name="Sekimoto S."/>
            <person name="Wang Y."/>
            <person name="Chovatia M."/>
            <person name="Sandor L."/>
            <person name="Salamov A."/>
            <person name="Grigoriev I.V."/>
            <person name="Stajich J.E."/>
            <person name="Spatafora J.W."/>
        </authorList>
    </citation>
    <scope>NUCLEOTIDE SEQUENCE [LARGE SCALE GENOMIC DNA]</scope>
    <source>
        <strain evidence="2">S191</strain>
    </source>
</reference>